<keyword evidence="3" id="KW-1185">Reference proteome</keyword>
<reference evidence="2 3" key="1">
    <citation type="submission" date="2024-02" db="EMBL/GenBank/DDBJ databases">
        <title>Rhodopirellula caenicola NBRC 110016.</title>
        <authorList>
            <person name="Ichikawa N."/>
            <person name="Katano-Makiyama Y."/>
            <person name="Hidaka K."/>
        </authorList>
    </citation>
    <scope>NUCLEOTIDE SEQUENCE [LARGE SCALE GENOMIC DNA]</scope>
    <source>
        <strain evidence="2 3">NBRC 110016</strain>
    </source>
</reference>
<dbReference type="InterPro" id="IPR013424">
    <property type="entry name" value="Ice-binding_C"/>
</dbReference>
<feature type="signal peptide" evidence="1">
    <location>
        <begin position="1"/>
        <end position="21"/>
    </location>
</feature>
<dbReference type="RefSeq" id="WP_345689477.1">
    <property type="nucleotide sequence ID" value="NZ_BAABRO010000034.1"/>
</dbReference>
<protein>
    <recommendedName>
        <fullName evidence="4">PEP-CTERM protein-sorting domain-containing protein</fullName>
    </recommendedName>
</protein>
<proteinExistence type="predicted"/>
<dbReference type="EMBL" id="BAABRO010000034">
    <property type="protein sequence ID" value="GAA5511056.1"/>
    <property type="molecule type" value="Genomic_DNA"/>
</dbReference>
<accession>A0ABP9W221</accession>
<sequence>MLSIYKSVLLLLALVTLNVHQLDAAFVVKIGTGDPQVIPAVQAGGAPIVIPVSIYSTEASGPRTLTGYNLGFDFDTTGVGYSGVFTDFGVVFNPTFAANSGALLPDPDAENFDFQFVTSGNTGVDIFPYNSPTNTFHLFDLTFKASALAAPGFYDFVFEPNASHPGAFGGSDNINVVNGTSVDAVSLIAEGGQFEVQNASGVPEPSSMLALAGVFAVGGVRQWRKKRRGAAEPAAC</sequence>
<gene>
    <name evidence="2" type="ORF">Rcae01_06569</name>
</gene>
<evidence type="ECO:0000313" key="3">
    <source>
        <dbReference type="Proteomes" id="UP001416858"/>
    </source>
</evidence>
<comment type="caution">
    <text evidence="2">The sequence shown here is derived from an EMBL/GenBank/DDBJ whole genome shotgun (WGS) entry which is preliminary data.</text>
</comment>
<evidence type="ECO:0000256" key="1">
    <source>
        <dbReference type="SAM" id="SignalP"/>
    </source>
</evidence>
<dbReference type="Proteomes" id="UP001416858">
    <property type="component" value="Unassembled WGS sequence"/>
</dbReference>
<evidence type="ECO:0008006" key="4">
    <source>
        <dbReference type="Google" id="ProtNLM"/>
    </source>
</evidence>
<keyword evidence="1" id="KW-0732">Signal</keyword>
<feature type="chain" id="PRO_5045552680" description="PEP-CTERM protein-sorting domain-containing protein" evidence="1">
    <location>
        <begin position="22"/>
        <end position="236"/>
    </location>
</feature>
<organism evidence="2 3">
    <name type="scientific">Novipirellula caenicola</name>
    <dbReference type="NCBI Taxonomy" id="1536901"/>
    <lineage>
        <taxon>Bacteria</taxon>
        <taxon>Pseudomonadati</taxon>
        <taxon>Planctomycetota</taxon>
        <taxon>Planctomycetia</taxon>
        <taxon>Pirellulales</taxon>
        <taxon>Pirellulaceae</taxon>
        <taxon>Novipirellula</taxon>
    </lineage>
</organism>
<evidence type="ECO:0000313" key="2">
    <source>
        <dbReference type="EMBL" id="GAA5511056.1"/>
    </source>
</evidence>
<name>A0ABP9W221_9BACT</name>
<dbReference type="NCBIfam" id="TIGR02595">
    <property type="entry name" value="PEP_CTERM"/>
    <property type="match status" value="1"/>
</dbReference>